<feature type="active site" description="Nucleophile" evidence="4">
    <location>
        <position position="52"/>
    </location>
</feature>
<evidence type="ECO:0000313" key="7">
    <source>
        <dbReference type="Proteomes" id="UP001501237"/>
    </source>
</evidence>
<comment type="caution">
    <text evidence="6">The sequence shown here is derived from an EMBL/GenBank/DDBJ whole genome shotgun (WGS) entry which is preliminary data.</text>
</comment>
<feature type="short sequence motif" description="GXGXXG" evidence="4">
    <location>
        <begin position="23"/>
        <end position="28"/>
    </location>
</feature>
<feature type="short sequence motif" description="DGA/G" evidence="4">
    <location>
        <begin position="175"/>
        <end position="177"/>
    </location>
</feature>
<feature type="short sequence motif" description="GXSXG" evidence="4">
    <location>
        <begin position="50"/>
        <end position="54"/>
    </location>
</feature>
<dbReference type="Proteomes" id="UP001501237">
    <property type="component" value="Unassembled WGS sequence"/>
</dbReference>
<evidence type="ECO:0000256" key="2">
    <source>
        <dbReference type="ARBA" id="ARBA00022963"/>
    </source>
</evidence>
<evidence type="ECO:0000259" key="5">
    <source>
        <dbReference type="PROSITE" id="PS51635"/>
    </source>
</evidence>
<feature type="domain" description="PNPLA" evidence="5">
    <location>
        <begin position="19"/>
        <end position="188"/>
    </location>
</feature>
<evidence type="ECO:0000256" key="1">
    <source>
        <dbReference type="ARBA" id="ARBA00022801"/>
    </source>
</evidence>
<accession>A0ABP6QGX1</accession>
<keyword evidence="7" id="KW-1185">Reference proteome</keyword>
<keyword evidence="1 4" id="KW-0378">Hydrolase</keyword>
<feature type="active site" description="Proton acceptor" evidence="4">
    <location>
        <position position="175"/>
    </location>
</feature>
<name>A0ABP6QGX1_9ACTN</name>
<proteinExistence type="predicted"/>
<dbReference type="InterPro" id="IPR002641">
    <property type="entry name" value="PNPLA_dom"/>
</dbReference>
<reference evidence="7" key="1">
    <citation type="journal article" date="2019" name="Int. J. Syst. Evol. Microbiol.">
        <title>The Global Catalogue of Microorganisms (GCM) 10K type strain sequencing project: providing services to taxonomists for standard genome sequencing and annotation.</title>
        <authorList>
            <consortium name="The Broad Institute Genomics Platform"/>
            <consortium name="The Broad Institute Genome Sequencing Center for Infectious Disease"/>
            <person name="Wu L."/>
            <person name="Ma J."/>
        </authorList>
    </citation>
    <scope>NUCLEOTIDE SEQUENCE [LARGE SCALE GENOMIC DNA]</scope>
    <source>
        <strain evidence="7">JCM 9377</strain>
    </source>
</reference>
<evidence type="ECO:0000256" key="4">
    <source>
        <dbReference type="PROSITE-ProRule" id="PRU01161"/>
    </source>
</evidence>
<dbReference type="InterPro" id="IPR050301">
    <property type="entry name" value="NTE"/>
</dbReference>
<keyword evidence="2 4" id="KW-0442">Lipid degradation</keyword>
<protein>
    <submittedName>
        <fullName evidence="6">Patatin-like phospholipase family protein</fullName>
    </submittedName>
</protein>
<keyword evidence="3 4" id="KW-0443">Lipid metabolism</keyword>
<dbReference type="SUPFAM" id="SSF52151">
    <property type="entry name" value="FabD/lysophospholipase-like"/>
    <property type="match status" value="1"/>
</dbReference>
<dbReference type="Pfam" id="PF01734">
    <property type="entry name" value="Patatin"/>
    <property type="match status" value="1"/>
</dbReference>
<sequence>MFRGLERAGGTGMAERVGFVLGGGGALGAHELGMLRALDERGVRPDLVVGTSIGAINGVFVAADPAKAVDRLRELWAGAAARRAFSASPWKRIRTLAASGTHLHPVEPLWQALEEVLPVTDFGGLAVPFQCVAAGVETAMARWFSEGPLVPAVLASCAVPGLLPPVRIGGRHYFDGGLVHSIPVGRAVELGATTVYVLHVGRIERPLTPPRRPWEVGVVAFEIARRHRFFEEMASLPEGVTVHVLPAGAERARPEGVRRGPLSALDAYTERAYRASLAYLDEGGRAR</sequence>
<organism evidence="6 7">
    <name type="scientific">Actinocorallia longicatena</name>
    <dbReference type="NCBI Taxonomy" id="111803"/>
    <lineage>
        <taxon>Bacteria</taxon>
        <taxon>Bacillati</taxon>
        <taxon>Actinomycetota</taxon>
        <taxon>Actinomycetes</taxon>
        <taxon>Streptosporangiales</taxon>
        <taxon>Thermomonosporaceae</taxon>
        <taxon>Actinocorallia</taxon>
    </lineage>
</organism>
<dbReference type="PANTHER" id="PTHR14226:SF57">
    <property type="entry name" value="BLR7027 PROTEIN"/>
    <property type="match status" value="1"/>
</dbReference>
<dbReference type="Gene3D" id="3.40.1090.10">
    <property type="entry name" value="Cytosolic phospholipase A2 catalytic domain"/>
    <property type="match status" value="2"/>
</dbReference>
<evidence type="ECO:0000313" key="6">
    <source>
        <dbReference type="EMBL" id="GAA3228272.1"/>
    </source>
</evidence>
<evidence type="ECO:0000256" key="3">
    <source>
        <dbReference type="ARBA" id="ARBA00023098"/>
    </source>
</evidence>
<dbReference type="PROSITE" id="PS51635">
    <property type="entry name" value="PNPLA"/>
    <property type="match status" value="1"/>
</dbReference>
<gene>
    <name evidence="6" type="ORF">GCM10010468_57520</name>
</gene>
<dbReference type="EMBL" id="BAAAUV010000018">
    <property type="protein sequence ID" value="GAA3228272.1"/>
    <property type="molecule type" value="Genomic_DNA"/>
</dbReference>
<dbReference type="InterPro" id="IPR016035">
    <property type="entry name" value="Acyl_Trfase/lysoPLipase"/>
</dbReference>
<dbReference type="PANTHER" id="PTHR14226">
    <property type="entry name" value="NEUROPATHY TARGET ESTERASE/SWISS CHEESE D.MELANOGASTER"/>
    <property type="match status" value="1"/>
</dbReference>